<name>A0AAE3W8Q3_9ACTN</name>
<evidence type="ECO:0000313" key="3">
    <source>
        <dbReference type="Proteomes" id="UP001240236"/>
    </source>
</evidence>
<accession>A0AAE3W8Q3</accession>
<sequence>MMADRHLAEPERFPENGAPTARWAPAPSYLKVTSLRLTLQLASFQPSPR</sequence>
<organism evidence="2 3">
    <name type="scientific">Catenuloplanes indicus</name>
    <dbReference type="NCBI Taxonomy" id="137267"/>
    <lineage>
        <taxon>Bacteria</taxon>
        <taxon>Bacillati</taxon>
        <taxon>Actinomycetota</taxon>
        <taxon>Actinomycetes</taxon>
        <taxon>Micromonosporales</taxon>
        <taxon>Micromonosporaceae</taxon>
        <taxon>Catenuloplanes</taxon>
    </lineage>
</organism>
<gene>
    <name evidence="2" type="ORF">J2S42_007251</name>
</gene>
<proteinExistence type="predicted"/>
<reference evidence="2 3" key="1">
    <citation type="submission" date="2023-07" db="EMBL/GenBank/DDBJ databases">
        <title>Sequencing the genomes of 1000 actinobacteria strains.</title>
        <authorList>
            <person name="Klenk H.-P."/>
        </authorList>
    </citation>
    <scope>NUCLEOTIDE SEQUENCE [LARGE SCALE GENOMIC DNA]</scope>
    <source>
        <strain evidence="2 3">DSM 44709</strain>
    </source>
</reference>
<evidence type="ECO:0000256" key="1">
    <source>
        <dbReference type="SAM" id="MobiDB-lite"/>
    </source>
</evidence>
<feature type="region of interest" description="Disordered" evidence="1">
    <location>
        <begin position="1"/>
        <end position="24"/>
    </location>
</feature>
<protein>
    <submittedName>
        <fullName evidence="2">Uncharacterized protein</fullName>
    </submittedName>
</protein>
<evidence type="ECO:0000313" key="2">
    <source>
        <dbReference type="EMBL" id="MDQ0370582.1"/>
    </source>
</evidence>
<dbReference type="AlphaFoldDB" id="A0AAE3W8Q3"/>
<dbReference type="Proteomes" id="UP001240236">
    <property type="component" value="Unassembled WGS sequence"/>
</dbReference>
<feature type="compositionally biased region" description="Basic and acidic residues" evidence="1">
    <location>
        <begin position="1"/>
        <end position="14"/>
    </location>
</feature>
<comment type="caution">
    <text evidence="2">The sequence shown here is derived from an EMBL/GenBank/DDBJ whole genome shotgun (WGS) entry which is preliminary data.</text>
</comment>
<keyword evidence="3" id="KW-1185">Reference proteome</keyword>
<dbReference type="EMBL" id="JAUSUZ010000001">
    <property type="protein sequence ID" value="MDQ0370582.1"/>
    <property type="molecule type" value="Genomic_DNA"/>
</dbReference>